<dbReference type="CDD" id="cd06223">
    <property type="entry name" value="PRTases_typeI"/>
    <property type="match status" value="1"/>
</dbReference>
<dbReference type="Proteomes" id="UP000644140">
    <property type="component" value="Chromosome"/>
</dbReference>
<dbReference type="InterPro" id="IPR000836">
    <property type="entry name" value="PRTase_dom"/>
</dbReference>
<dbReference type="GO" id="GO:0004749">
    <property type="term" value="F:ribose phosphate diphosphokinase activity"/>
    <property type="evidence" value="ECO:0007669"/>
    <property type="project" value="UniProtKB-EC"/>
</dbReference>
<proteinExistence type="inferred from homology"/>
<dbReference type="EMBL" id="CP092085">
    <property type="protein sequence ID" value="UUN96959.1"/>
    <property type="molecule type" value="Genomic_DNA"/>
</dbReference>
<dbReference type="EC" id="2.7.6.1" evidence="2"/>
<accession>A0A8I1AFS2</accession>
<dbReference type="GO" id="GO:0005737">
    <property type="term" value="C:cytoplasm"/>
    <property type="evidence" value="ECO:0007669"/>
    <property type="project" value="TreeGrafter"/>
</dbReference>
<dbReference type="PANTHER" id="PTHR10210">
    <property type="entry name" value="RIBOSE-PHOSPHATE DIPHOSPHOKINASE FAMILY MEMBER"/>
    <property type="match status" value="1"/>
</dbReference>
<dbReference type="GO" id="GO:0000287">
    <property type="term" value="F:magnesium ion binding"/>
    <property type="evidence" value="ECO:0007669"/>
    <property type="project" value="InterPro"/>
</dbReference>
<comment type="similarity">
    <text evidence="1">Belongs to the ribose-phosphate pyrophosphokinase family.</text>
</comment>
<gene>
    <name evidence="2" type="primary">prs</name>
    <name evidence="2" type="ORF">I9054_016580</name>
</gene>
<organism evidence="2 3">
    <name type="scientific">Acinetobacter bereziniae</name>
    <name type="common">Acinetobacter genomosp. 10</name>
    <dbReference type="NCBI Taxonomy" id="106648"/>
    <lineage>
        <taxon>Bacteria</taxon>
        <taxon>Pseudomonadati</taxon>
        <taxon>Pseudomonadota</taxon>
        <taxon>Gammaproteobacteria</taxon>
        <taxon>Moraxellales</taxon>
        <taxon>Moraxellaceae</taxon>
        <taxon>Acinetobacter</taxon>
    </lineage>
</organism>
<dbReference type="PANTHER" id="PTHR10210:SF41">
    <property type="entry name" value="RIBOSE-PHOSPHATE PYROPHOSPHOKINASE 1, CHLOROPLASTIC"/>
    <property type="match status" value="1"/>
</dbReference>
<dbReference type="NCBIfam" id="TIGR01251">
    <property type="entry name" value="ribP_PPkin"/>
    <property type="match status" value="1"/>
</dbReference>
<dbReference type="AlphaFoldDB" id="A0A8I1AFS2"/>
<dbReference type="GO" id="GO:0006015">
    <property type="term" value="P:5-phosphoribose 1-diphosphate biosynthetic process"/>
    <property type="evidence" value="ECO:0007669"/>
    <property type="project" value="TreeGrafter"/>
</dbReference>
<keyword evidence="1" id="KW-0545">Nucleotide biosynthesis</keyword>
<keyword evidence="2" id="KW-0808">Transferase</keyword>
<protein>
    <submittedName>
        <fullName evidence="2">Ribose-phosphate diphosphokinase</fullName>
        <ecNumber evidence="2">2.7.6.1</ecNumber>
    </submittedName>
</protein>
<dbReference type="Gene3D" id="3.40.50.2020">
    <property type="match status" value="2"/>
</dbReference>
<reference evidence="2" key="1">
    <citation type="submission" date="2022-02" db="EMBL/GenBank/DDBJ databases">
        <title>Characterization of Tn125 harboring carbapenem-resistant Acinetobacter bereziniae clinical isolates.</title>
        <authorList>
            <person name="Wong N.-K."/>
            <person name="Pan Q."/>
        </authorList>
    </citation>
    <scope>NUCLEOTIDE SEQUENCE</scope>
    <source>
        <strain evidence="2">GD03393</strain>
    </source>
</reference>
<dbReference type="RefSeq" id="WP_198114419.1">
    <property type="nucleotide sequence ID" value="NZ_CP092085.1"/>
</dbReference>
<evidence type="ECO:0000256" key="1">
    <source>
        <dbReference type="RuleBase" id="RU004324"/>
    </source>
</evidence>
<evidence type="ECO:0000313" key="3">
    <source>
        <dbReference type="Proteomes" id="UP000644140"/>
    </source>
</evidence>
<name>A0A8I1AFS2_ACIBZ</name>
<dbReference type="GO" id="GO:0002189">
    <property type="term" value="C:ribose phosphate diphosphokinase complex"/>
    <property type="evidence" value="ECO:0007669"/>
    <property type="project" value="TreeGrafter"/>
</dbReference>
<dbReference type="SUPFAM" id="SSF53271">
    <property type="entry name" value="PRTase-like"/>
    <property type="match status" value="2"/>
</dbReference>
<dbReference type="InterPro" id="IPR029057">
    <property type="entry name" value="PRTase-like"/>
</dbReference>
<sequence length="297" mass="33396">MSIQIQDSKQNLIPVQTIQFAGGERHIQISAEILNTLKGTMQIQAKITNSQELIDYLLLENVLLNQGLEIDLEIPYFPYARQDRICATGQAFSLEVMTKLLNINNEKFPQQRKSIKVWDAHSGVTEKLLHENTHFFDIENVQPSEIILKNEMLAKLLTAKKTVLVCPDAGAKQHTKTIASAVNIFRDREIDLVFCEKRRDPVTGKIQNAQVNAKDLSGKTAVITDDICDGGATFIGIAQELKKLNCEHVILYVTHGIFSKGLQVFDGLVDQIFTTDSFPQIENPKLNVIKFSRFSTL</sequence>
<dbReference type="Pfam" id="PF00156">
    <property type="entry name" value="Pribosyltran"/>
    <property type="match status" value="1"/>
</dbReference>
<evidence type="ECO:0000313" key="2">
    <source>
        <dbReference type="EMBL" id="UUN96959.1"/>
    </source>
</evidence>
<dbReference type="InterPro" id="IPR005946">
    <property type="entry name" value="Rib-P_diPkinase"/>
</dbReference>
<dbReference type="GO" id="GO:0006164">
    <property type="term" value="P:purine nucleotide biosynthetic process"/>
    <property type="evidence" value="ECO:0007669"/>
    <property type="project" value="TreeGrafter"/>
</dbReference>